<dbReference type="Proteomes" id="UP001396334">
    <property type="component" value="Unassembled WGS sequence"/>
</dbReference>
<evidence type="ECO:0000313" key="2">
    <source>
        <dbReference type="Proteomes" id="UP001396334"/>
    </source>
</evidence>
<accession>A0ABR2A7Z9</accession>
<sequence length="103" mass="11056">MGGCTSKPKEFSRAAEAPIKSKKTQNETSDRENVDGGENKTEKSVEVSESNEKTQPSSELEVAGGGESVSSKENGGAEPVKKGEVDREPSEEEAKRNEPTKEE</sequence>
<comment type="caution">
    <text evidence="1">The sequence shown here is derived from an EMBL/GenBank/DDBJ whole genome shotgun (WGS) entry which is preliminary data.</text>
</comment>
<evidence type="ECO:0000313" key="1">
    <source>
        <dbReference type="EMBL" id="KAK8489130.1"/>
    </source>
</evidence>
<dbReference type="EMBL" id="JBBPBN010000325">
    <property type="protein sequence ID" value="KAK8489130.1"/>
    <property type="molecule type" value="Genomic_DNA"/>
</dbReference>
<protein>
    <submittedName>
        <fullName evidence="1">Uncharacterized protein</fullName>
    </submittedName>
</protein>
<name>A0ABR2A7Z9_9ROSI</name>
<keyword evidence="2" id="KW-1185">Reference proteome</keyword>
<reference evidence="1 2" key="1">
    <citation type="journal article" date="2024" name="G3 (Bethesda)">
        <title>Genome assembly of Hibiscus sabdariffa L. provides insights into metabolisms of medicinal natural products.</title>
        <authorList>
            <person name="Kim T."/>
        </authorList>
    </citation>
    <scope>NUCLEOTIDE SEQUENCE [LARGE SCALE GENOMIC DNA]</scope>
    <source>
        <strain evidence="1">TK-2024</strain>
        <tissue evidence="1">Old leaves</tissue>
    </source>
</reference>
<organism evidence="1 2">
    <name type="scientific">Hibiscus sabdariffa</name>
    <name type="common">roselle</name>
    <dbReference type="NCBI Taxonomy" id="183260"/>
    <lineage>
        <taxon>Eukaryota</taxon>
        <taxon>Viridiplantae</taxon>
        <taxon>Streptophyta</taxon>
        <taxon>Embryophyta</taxon>
        <taxon>Tracheophyta</taxon>
        <taxon>Spermatophyta</taxon>
        <taxon>Magnoliopsida</taxon>
        <taxon>eudicotyledons</taxon>
        <taxon>Gunneridae</taxon>
        <taxon>Pentapetalae</taxon>
        <taxon>rosids</taxon>
        <taxon>malvids</taxon>
        <taxon>Malvales</taxon>
        <taxon>Malvaceae</taxon>
        <taxon>Malvoideae</taxon>
        <taxon>Hibiscus</taxon>
    </lineage>
</organism>
<proteinExistence type="predicted"/>
<gene>
    <name evidence="1" type="ORF">V6N11_028490</name>
</gene>